<dbReference type="AlphaFoldDB" id="A0A7R8VY36"/>
<evidence type="ECO:0000313" key="2">
    <source>
        <dbReference type="EMBL" id="CAD7205005.1"/>
    </source>
</evidence>
<reference evidence="2" key="1">
    <citation type="submission" date="2020-11" db="EMBL/GenBank/DDBJ databases">
        <authorList>
            <person name="Tran Van P."/>
        </authorList>
    </citation>
    <scope>NUCLEOTIDE SEQUENCE</scope>
</reference>
<evidence type="ECO:0000259" key="1">
    <source>
        <dbReference type="Pfam" id="PF15391"/>
    </source>
</evidence>
<proteinExistence type="predicted"/>
<feature type="domain" description="DUF4614" evidence="1">
    <location>
        <begin position="11"/>
        <end position="65"/>
    </location>
</feature>
<gene>
    <name evidence="2" type="ORF">TDIB3V08_LOCUS11160</name>
</gene>
<dbReference type="Pfam" id="PF15391">
    <property type="entry name" value="DUF4614"/>
    <property type="match status" value="1"/>
</dbReference>
<organism evidence="2">
    <name type="scientific">Timema douglasi</name>
    <name type="common">Walking stick</name>
    <dbReference type="NCBI Taxonomy" id="61478"/>
    <lineage>
        <taxon>Eukaryota</taxon>
        <taxon>Metazoa</taxon>
        <taxon>Ecdysozoa</taxon>
        <taxon>Arthropoda</taxon>
        <taxon>Hexapoda</taxon>
        <taxon>Insecta</taxon>
        <taxon>Pterygota</taxon>
        <taxon>Neoptera</taxon>
        <taxon>Polyneoptera</taxon>
        <taxon>Phasmatodea</taxon>
        <taxon>Timematodea</taxon>
        <taxon>Timematoidea</taxon>
        <taxon>Timematidae</taxon>
        <taxon>Timema</taxon>
    </lineage>
</organism>
<dbReference type="InterPro" id="IPR027884">
    <property type="entry name" value="DUF4614"/>
</dbReference>
<name>A0A7R8VY36_TIMDO</name>
<accession>A0A7R8VY36</accession>
<dbReference type="EMBL" id="OA573730">
    <property type="protein sequence ID" value="CAD7205005.1"/>
    <property type="molecule type" value="Genomic_DNA"/>
</dbReference>
<sequence>MTTGRKFVVGLVINQMLRQQLQLTRHVIASQRAMYKSYTTSVKSMRDRYQPVTLNDTKKILHSEKNQQWTC</sequence>
<protein>
    <recommendedName>
        <fullName evidence="1">DUF4614 domain-containing protein</fullName>
    </recommendedName>
</protein>